<organism evidence="1 2">
    <name type="scientific">Brevundimonas nasdae</name>
    <dbReference type="NCBI Taxonomy" id="172043"/>
    <lineage>
        <taxon>Bacteria</taxon>
        <taxon>Pseudomonadati</taxon>
        <taxon>Pseudomonadota</taxon>
        <taxon>Alphaproteobacteria</taxon>
        <taxon>Caulobacterales</taxon>
        <taxon>Caulobacteraceae</taxon>
        <taxon>Brevundimonas</taxon>
    </lineage>
</organism>
<dbReference type="Proteomes" id="UP001302493">
    <property type="component" value="Chromosome"/>
</dbReference>
<gene>
    <name evidence="1" type="ORF">PZA08_05030</name>
</gene>
<evidence type="ECO:0000313" key="1">
    <source>
        <dbReference type="EMBL" id="WOB79535.1"/>
    </source>
</evidence>
<name>A0ACD4VPM2_9CAUL</name>
<reference evidence="1" key="1">
    <citation type="submission" date="2023-03" db="EMBL/GenBank/DDBJ databases">
        <title>Genome sequence of Brevundimonas nasdae SJTX8.</title>
        <authorList>
            <person name="Liang R."/>
        </authorList>
    </citation>
    <scope>NUCLEOTIDE SEQUENCE</scope>
    <source>
        <strain evidence="1">X8</strain>
    </source>
</reference>
<accession>A0ACD4VPM2</accession>
<dbReference type="EMBL" id="CP119180">
    <property type="protein sequence ID" value="WOB79535.1"/>
    <property type="molecule type" value="Genomic_DNA"/>
</dbReference>
<sequence length="186" mass="20440">MIAVILSLALSQAVATSDVVQQLDEAEAAARIYDLHMAGGPPIRPFATVSALGSWREPNEVLSLFVYRPSETETAVVVRKLDLTTGTDSVASSHRCRGLKEAVTGLELLNLPAIDVPLLGDHETGLLRPTVKDGVSYTLWMPYPGFSDERIAYDLELRFTSASSFERWYQRLMEVADPCWHPAPPA</sequence>
<proteinExistence type="predicted"/>
<evidence type="ECO:0000313" key="2">
    <source>
        <dbReference type="Proteomes" id="UP001302493"/>
    </source>
</evidence>
<keyword evidence="2" id="KW-1185">Reference proteome</keyword>
<protein>
    <submittedName>
        <fullName evidence="1">Uncharacterized protein</fullName>
    </submittedName>
</protein>